<dbReference type="Pfam" id="PF08652">
    <property type="entry name" value="RAI1"/>
    <property type="match status" value="1"/>
</dbReference>
<comment type="catalytic activity">
    <reaction evidence="5">
        <text>a 5'-end NAD(+)-phospho-ribonucleoside in mRNA + H2O = a 5'-end phospho-ribonucleoside in mRNA + NAD(+) + H(+)</text>
        <dbReference type="Rhea" id="RHEA:60880"/>
        <dbReference type="Rhea" id="RHEA-COMP:15692"/>
        <dbReference type="Rhea" id="RHEA-COMP:15698"/>
        <dbReference type="ChEBI" id="CHEBI:15377"/>
        <dbReference type="ChEBI" id="CHEBI:15378"/>
        <dbReference type="ChEBI" id="CHEBI:57540"/>
        <dbReference type="ChEBI" id="CHEBI:138282"/>
        <dbReference type="ChEBI" id="CHEBI:144029"/>
    </reaction>
    <physiologicalReaction direction="left-to-right" evidence="5">
        <dbReference type="Rhea" id="RHEA:60881"/>
    </physiologicalReaction>
</comment>
<feature type="domain" description="RAI1-like" evidence="8">
    <location>
        <begin position="127"/>
        <end position="414"/>
    </location>
</feature>
<dbReference type="GO" id="GO:0000956">
    <property type="term" value="P:nuclear-transcribed mRNA catabolic process"/>
    <property type="evidence" value="ECO:0007669"/>
    <property type="project" value="TreeGrafter"/>
</dbReference>
<dbReference type="GO" id="GO:0110155">
    <property type="term" value="P:NAD-cap decapping"/>
    <property type="evidence" value="ECO:0007669"/>
    <property type="project" value="TreeGrafter"/>
</dbReference>
<comment type="similarity">
    <text evidence="2 6">Belongs to the DXO/Dom3Z family.</text>
</comment>
<keyword evidence="10" id="KW-1185">Reference proteome</keyword>
<evidence type="ECO:0000313" key="10">
    <source>
        <dbReference type="Proteomes" id="UP001377567"/>
    </source>
</evidence>
<reference evidence="9 10" key="1">
    <citation type="journal article" date="2023" name="Elife">
        <title>Identification of key yeast species and microbe-microbe interactions impacting larval growth of Drosophila in the wild.</title>
        <authorList>
            <person name="Mure A."/>
            <person name="Sugiura Y."/>
            <person name="Maeda R."/>
            <person name="Honda K."/>
            <person name="Sakurai N."/>
            <person name="Takahashi Y."/>
            <person name="Watada M."/>
            <person name="Katoh T."/>
            <person name="Gotoh A."/>
            <person name="Gotoh Y."/>
            <person name="Taniguchi I."/>
            <person name="Nakamura K."/>
            <person name="Hayashi T."/>
            <person name="Katayama T."/>
            <person name="Uemura T."/>
            <person name="Hattori Y."/>
        </authorList>
    </citation>
    <scope>NUCLEOTIDE SEQUENCE [LARGE SCALE GENOMIC DNA]</scope>
    <source>
        <strain evidence="9 10">KH-74</strain>
    </source>
</reference>
<evidence type="ECO:0000256" key="5">
    <source>
        <dbReference type="ARBA" id="ARBA00048124"/>
    </source>
</evidence>
<protein>
    <recommendedName>
        <fullName evidence="6">Decapping nuclease</fullName>
        <ecNumber evidence="6">3.6.1.-</ecNumber>
    </recommendedName>
</protein>
<evidence type="ECO:0000256" key="3">
    <source>
        <dbReference type="ARBA" id="ARBA00022722"/>
    </source>
</evidence>
<keyword evidence="6" id="KW-0378">Hydrolase</keyword>
<dbReference type="GO" id="GO:0000166">
    <property type="term" value="F:nucleotide binding"/>
    <property type="evidence" value="ECO:0007669"/>
    <property type="project" value="UniProtKB-KW"/>
</dbReference>
<dbReference type="EC" id="3.6.1.-" evidence="6"/>
<comment type="cofactor">
    <cofactor evidence="1 6">
        <name>a divalent metal cation</name>
        <dbReference type="ChEBI" id="CHEBI:60240"/>
    </cofactor>
</comment>
<evidence type="ECO:0000256" key="6">
    <source>
        <dbReference type="RuleBase" id="RU367113"/>
    </source>
</evidence>
<dbReference type="Proteomes" id="UP001377567">
    <property type="component" value="Unassembled WGS sequence"/>
</dbReference>
<dbReference type="GO" id="GO:0004518">
    <property type="term" value="F:nuclease activity"/>
    <property type="evidence" value="ECO:0007669"/>
    <property type="project" value="UniProtKB-KW"/>
</dbReference>
<dbReference type="PANTHER" id="PTHR12395">
    <property type="entry name" value="DOM-3 RELATED"/>
    <property type="match status" value="1"/>
</dbReference>
<comment type="catalytic activity">
    <reaction evidence="4">
        <text>a 5'-end (N(7)-methyl 5'-triphosphoguanosine)-ribonucleoside-ribonucleotide in mRNA + H2O = a (N(7)-methyl 5'-triphosphoguanosine)-nucleoside + a 5'-end phospho-ribonucleoside in mRNA + H(+)</text>
        <dbReference type="Rhea" id="RHEA:66928"/>
        <dbReference type="Rhea" id="RHEA-COMP:15692"/>
        <dbReference type="Rhea" id="RHEA-COMP:17313"/>
        <dbReference type="ChEBI" id="CHEBI:15377"/>
        <dbReference type="ChEBI" id="CHEBI:15378"/>
        <dbReference type="ChEBI" id="CHEBI:138282"/>
        <dbReference type="ChEBI" id="CHEBI:172876"/>
        <dbReference type="ChEBI" id="CHEBI:172877"/>
    </reaction>
    <physiologicalReaction direction="left-to-right" evidence="4">
        <dbReference type="Rhea" id="RHEA:66929"/>
    </physiologicalReaction>
</comment>
<dbReference type="GO" id="GO:0034353">
    <property type="term" value="F:mRNA 5'-diphosphatase activity"/>
    <property type="evidence" value="ECO:0007669"/>
    <property type="project" value="TreeGrafter"/>
</dbReference>
<dbReference type="GO" id="GO:0046872">
    <property type="term" value="F:metal ion binding"/>
    <property type="evidence" value="ECO:0007669"/>
    <property type="project" value="UniProtKB-KW"/>
</dbReference>
<keyword evidence="6" id="KW-0539">Nucleus</keyword>
<feature type="compositionally biased region" description="Basic residues" evidence="7">
    <location>
        <begin position="30"/>
        <end position="45"/>
    </location>
</feature>
<organism evidence="9 10">
    <name type="scientific">Maudiozyma humilis</name>
    <name type="common">Sour dough yeast</name>
    <name type="synonym">Kazachstania humilis</name>
    <dbReference type="NCBI Taxonomy" id="51915"/>
    <lineage>
        <taxon>Eukaryota</taxon>
        <taxon>Fungi</taxon>
        <taxon>Dikarya</taxon>
        <taxon>Ascomycota</taxon>
        <taxon>Saccharomycotina</taxon>
        <taxon>Saccharomycetes</taxon>
        <taxon>Saccharomycetales</taxon>
        <taxon>Saccharomycetaceae</taxon>
        <taxon>Maudiozyma</taxon>
    </lineage>
</organism>
<evidence type="ECO:0000256" key="2">
    <source>
        <dbReference type="ARBA" id="ARBA00006562"/>
    </source>
</evidence>
<dbReference type="AlphaFoldDB" id="A0AAV5S4Z1"/>
<keyword evidence="3 6" id="KW-0540">Nuclease</keyword>
<dbReference type="GO" id="GO:0005829">
    <property type="term" value="C:cytosol"/>
    <property type="evidence" value="ECO:0007669"/>
    <property type="project" value="TreeGrafter"/>
</dbReference>
<dbReference type="EMBL" id="BTGD01000025">
    <property type="protein sequence ID" value="GMM58773.1"/>
    <property type="molecule type" value="Genomic_DNA"/>
</dbReference>
<comment type="subcellular location">
    <subcellularLocation>
        <location evidence="6">Nucleus</location>
    </subcellularLocation>
</comment>
<keyword evidence="6" id="KW-0479">Metal-binding</keyword>
<evidence type="ECO:0000259" key="8">
    <source>
        <dbReference type="Pfam" id="PF08652"/>
    </source>
</evidence>
<comment type="caution">
    <text evidence="9">The sequence shown here is derived from an EMBL/GenBank/DDBJ whole genome shotgun (WGS) entry which is preliminary data.</text>
</comment>
<proteinExistence type="inferred from homology"/>
<name>A0AAV5S4Z1_MAUHU</name>
<sequence>MPPISAFADLSISDEIDDTATTGENPKVKTSSKKKNRTAGNKRSHGKDTTMTKTVYFSQFHHASISHMRDEPDALMKDVSEAALYVDDKLFTDVNRETRSDVMPILKSDISSLRDSSGFQKSEIKKKYRGADLYKDLDQFQLMDPTLLDSVVPCMEYIKTLRDNDGESHSEDEITIVSARHHIVDIGMSLFNLYAKTDTSILCAYTKSGYLIFHEDASKTDNSEQGVNSKDPMLRTICMSGFAFEDLVTEHRDSKSPVFSVVKGKINSKINLLLRCEIDAYNTELDIYTELKCYSSLRITNSNHRKKLLRTWLQTGLCPPSDIVIGIRNSSDGILHDVCGYSRSDLYHYYNNPYLRVLDKDFNYNTNIAVQWTHFCLKSIRKLVLDLVDRGNDSCQPFQVTIDKRHNIHVRKLKNIPAKFQIDQYAEYL</sequence>
<gene>
    <name evidence="9" type="ORF">DAKH74_053900</name>
</gene>
<accession>A0AAV5S4Z1</accession>
<evidence type="ECO:0000256" key="7">
    <source>
        <dbReference type="SAM" id="MobiDB-lite"/>
    </source>
</evidence>
<evidence type="ECO:0000256" key="1">
    <source>
        <dbReference type="ARBA" id="ARBA00001968"/>
    </source>
</evidence>
<comment type="function">
    <text evidence="6">Decapping enzyme for NAD-capped RNAs: specifically hydrolyzes the nicotinamide adenine dinucleotide (NAD) cap from a subset of RNAs by removing the entire NAD moiety from the 5'-end of an NAD-capped RNA.</text>
</comment>
<evidence type="ECO:0000313" key="9">
    <source>
        <dbReference type="EMBL" id="GMM58773.1"/>
    </source>
</evidence>
<keyword evidence="6" id="KW-0547">Nucleotide-binding</keyword>
<keyword evidence="6" id="KW-0694">RNA-binding</keyword>
<evidence type="ECO:0000256" key="4">
    <source>
        <dbReference type="ARBA" id="ARBA00044676"/>
    </source>
</evidence>
<dbReference type="InterPro" id="IPR039039">
    <property type="entry name" value="RAI1-like_fam"/>
</dbReference>
<dbReference type="GO" id="GO:0005634">
    <property type="term" value="C:nucleus"/>
    <property type="evidence" value="ECO:0007669"/>
    <property type="project" value="UniProtKB-SubCell"/>
</dbReference>
<dbReference type="InterPro" id="IPR013961">
    <property type="entry name" value="RAI1"/>
</dbReference>
<dbReference type="GO" id="GO:0003723">
    <property type="term" value="F:RNA binding"/>
    <property type="evidence" value="ECO:0007669"/>
    <property type="project" value="UniProtKB-KW"/>
</dbReference>
<feature type="region of interest" description="Disordered" evidence="7">
    <location>
        <begin position="1"/>
        <end position="48"/>
    </location>
</feature>
<dbReference type="PANTHER" id="PTHR12395:SF25">
    <property type="entry name" value="DECAPPING AND EXORIBONUCLEASE PROTEIN 1"/>
    <property type="match status" value="1"/>
</dbReference>